<reference evidence="2" key="1">
    <citation type="journal article" date="2020" name="Stud. Mycol.">
        <title>101 Dothideomycetes genomes: a test case for predicting lifestyles and emergence of pathogens.</title>
        <authorList>
            <person name="Haridas S."/>
            <person name="Albert R."/>
            <person name="Binder M."/>
            <person name="Bloem J."/>
            <person name="Labutti K."/>
            <person name="Salamov A."/>
            <person name="Andreopoulos B."/>
            <person name="Baker S."/>
            <person name="Barry K."/>
            <person name="Bills G."/>
            <person name="Bluhm B."/>
            <person name="Cannon C."/>
            <person name="Castanera R."/>
            <person name="Culley D."/>
            <person name="Daum C."/>
            <person name="Ezra D."/>
            <person name="Gonzalez J."/>
            <person name="Henrissat B."/>
            <person name="Kuo A."/>
            <person name="Liang C."/>
            <person name="Lipzen A."/>
            <person name="Lutzoni F."/>
            <person name="Magnuson J."/>
            <person name="Mondo S."/>
            <person name="Nolan M."/>
            <person name="Ohm R."/>
            <person name="Pangilinan J."/>
            <person name="Park H.-J."/>
            <person name="Ramirez L."/>
            <person name="Alfaro M."/>
            <person name="Sun H."/>
            <person name="Tritt A."/>
            <person name="Yoshinaga Y."/>
            <person name="Zwiers L.-H."/>
            <person name="Turgeon B."/>
            <person name="Goodwin S."/>
            <person name="Spatafora J."/>
            <person name="Crous P."/>
            <person name="Grigoriev I."/>
        </authorList>
    </citation>
    <scope>NUCLEOTIDE SEQUENCE</scope>
    <source>
        <strain evidence="2">CBS 116435</strain>
    </source>
</reference>
<dbReference type="AlphaFoldDB" id="A0A9P4QG76"/>
<dbReference type="Proteomes" id="UP000799441">
    <property type="component" value="Unassembled WGS sequence"/>
</dbReference>
<proteinExistence type="predicted"/>
<name>A0A9P4QG76_9PEZI</name>
<dbReference type="EMBL" id="MU003768">
    <property type="protein sequence ID" value="KAF2725230.1"/>
    <property type="molecule type" value="Genomic_DNA"/>
</dbReference>
<evidence type="ECO:0000256" key="1">
    <source>
        <dbReference type="SAM" id="MobiDB-lite"/>
    </source>
</evidence>
<feature type="region of interest" description="Disordered" evidence="1">
    <location>
        <begin position="28"/>
        <end position="49"/>
    </location>
</feature>
<organism evidence="2 3">
    <name type="scientific">Polychaeton citri CBS 116435</name>
    <dbReference type="NCBI Taxonomy" id="1314669"/>
    <lineage>
        <taxon>Eukaryota</taxon>
        <taxon>Fungi</taxon>
        <taxon>Dikarya</taxon>
        <taxon>Ascomycota</taxon>
        <taxon>Pezizomycotina</taxon>
        <taxon>Dothideomycetes</taxon>
        <taxon>Dothideomycetidae</taxon>
        <taxon>Capnodiales</taxon>
        <taxon>Capnodiaceae</taxon>
        <taxon>Polychaeton</taxon>
    </lineage>
</organism>
<dbReference type="PANTHER" id="PTHR28002">
    <property type="entry name" value="MIOREX COMPLEX COMPONENT 11"/>
    <property type="match status" value="1"/>
</dbReference>
<dbReference type="InterPro" id="IPR018811">
    <property type="entry name" value="MRX11"/>
</dbReference>
<dbReference type="Pfam" id="PF10306">
    <property type="entry name" value="FLILHELTA"/>
    <property type="match status" value="1"/>
</dbReference>
<dbReference type="GO" id="GO:0005739">
    <property type="term" value="C:mitochondrion"/>
    <property type="evidence" value="ECO:0007669"/>
    <property type="project" value="TreeGrafter"/>
</dbReference>
<evidence type="ECO:0000313" key="2">
    <source>
        <dbReference type="EMBL" id="KAF2725230.1"/>
    </source>
</evidence>
<evidence type="ECO:0000313" key="3">
    <source>
        <dbReference type="Proteomes" id="UP000799441"/>
    </source>
</evidence>
<dbReference type="OrthoDB" id="5580261at2759"/>
<feature type="compositionally biased region" description="Low complexity" evidence="1">
    <location>
        <begin position="32"/>
        <end position="49"/>
    </location>
</feature>
<sequence length="233" mass="25685">MIRSALPVWRRHQLPTILFPRRSIHRSKPRLDSSANSSSSSTTTSSSRLSRLEARLPRFLRNTITPLRTAPFSHITAFLLLHELTAVIPLFGLAAGFHYYDWLPPYISEGAWVRAWSEKFGNYLRKKGWLGEEGKWKYKWFGRGEGSVRIAVELATAYAITKALLPIRLVISVWLTPSFAKWTVLPLTAFAGRILGMNKKKVGAVAVSGSASGAVGTGATAAGALPKEAAKPR</sequence>
<keyword evidence="3" id="KW-1185">Reference proteome</keyword>
<gene>
    <name evidence="2" type="ORF">K431DRAFT_281180</name>
</gene>
<comment type="caution">
    <text evidence="2">The sequence shown here is derived from an EMBL/GenBank/DDBJ whole genome shotgun (WGS) entry which is preliminary data.</text>
</comment>
<protein>
    <submittedName>
        <fullName evidence="2">Uncharacterized protein</fullName>
    </submittedName>
</protein>
<dbReference type="PANTHER" id="PTHR28002:SF1">
    <property type="entry name" value="MIOREX COMPLEX COMPONENT 11"/>
    <property type="match status" value="1"/>
</dbReference>
<accession>A0A9P4QG76</accession>